<keyword evidence="4 6" id="KW-0408">Iron</keyword>
<dbReference type="PANTHER" id="PTHR30352:SF5">
    <property type="entry name" value="PYRUVATE FORMATE-LYASE 1-ACTIVATING ENZYME"/>
    <property type="match status" value="1"/>
</dbReference>
<keyword evidence="2 6" id="KW-0949">S-adenosyl-L-methionine</keyword>
<dbReference type="PIRSF" id="PIRSF004869">
    <property type="entry name" value="PflX_prd"/>
    <property type="match status" value="1"/>
</dbReference>
<dbReference type="EMBL" id="DRUC01000002">
    <property type="protein sequence ID" value="HHF47647.1"/>
    <property type="molecule type" value="Genomic_DNA"/>
</dbReference>
<keyword evidence="3 6" id="KW-0479">Metal-binding</keyword>
<dbReference type="Gene3D" id="3.20.20.70">
    <property type="entry name" value="Aldolase class I"/>
    <property type="match status" value="1"/>
</dbReference>
<dbReference type="EMBL" id="DTPI01000031">
    <property type="protein sequence ID" value="HGE66618.1"/>
    <property type="molecule type" value="Genomic_DNA"/>
</dbReference>
<evidence type="ECO:0000259" key="7">
    <source>
        <dbReference type="PROSITE" id="PS51918"/>
    </source>
</evidence>
<dbReference type="PANTHER" id="PTHR30352">
    <property type="entry name" value="PYRUVATE FORMATE-LYASE-ACTIVATING ENZYME"/>
    <property type="match status" value="1"/>
</dbReference>
<protein>
    <submittedName>
        <fullName evidence="8">AmmeMemoRadiSam system radical SAM enzyme</fullName>
    </submittedName>
</protein>
<dbReference type="GO" id="GO:0003824">
    <property type="term" value="F:catalytic activity"/>
    <property type="evidence" value="ECO:0007669"/>
    <property type="project" value="InterPro"/>
</dbReference>
<dbReference type="NCBIfam" id="TIGR04337">
    <property type="entry name" value="AmmeMemoSam_rS"/>
    <property type="match status" value="1"/>
</dbReference>
<dbReference type="SFLD" id="SFLDS00029">
    <property type="entry name" value="Radical_SAM"/>
    <property type="match status" value="1"/>
</dbReference>
<dbReference type="CDD" id="cd01335">
    <property type="entry name" value="Radical_SAM"/>
    <property type="match status" value="1"/>
</dbReference>
<reference evidence="8" key="1">
    <citation type="journal article" date="2020" name="mSystems">
        <title>Genome- and Community-Level Interaction Insights into Carbon Utilization and Element Cycling Functions of Hydrothermarchaeota in Hydrothermal Sediment.</title>
        <authorList>
            <person name="Zhou Z."/>
            <person name="Liu Y."/>
            <person name="Xu W."/>
            <person name="Pan J."/>
            <person name="Luo Z.H."/>
            <person name="Li M."/>
        </authorList>
    </citation>
    <scope>NUCLEOTIDE SEQUENCE [LARGE SCALE GENOMIC DNA]</scope>
    <source>
        <strain evidence="9">SpSt-10</strain>
        <strain evidence="8">SpSt-97</strain>
    </source>
</reference>
<keyword evidence="5 6" id="KW-0411">Iron-sulfur</keyword>
<feature type="binding site" evidence="6">
    <location>
        <position position="78"/>
    </location>
    <ligand>
        <name>[4Fe-4S] cluster</name>
        <dbReference type="ChEBI" id="CHEBI:49883"/>
        <note>4Fe-4S-S-AdoMet</note>
    </ligand>
</feature>
<evidence type="ECO:0000256" key="1">
    <source>
        <dbReference type="ARBA" id="ARBA00022485"/>
    </source>
</evidence>
<evidence type="ECO:0000256" key="2">
    <source>
        <dbReference type="ARBA" id="ARBA00022691"/>
    </source>
</evidence>
<organism evidence="8">
    <name type="scientific">Geoglobus ahangari</name>
    <dbReference type="NCBI Taxonomy" id="113653"/>
    <lineage>
        <taxon>Archaea</taxon>
        <taxon>Methanobacteriati</taxon>
        <taxon>Methanobacteriota</taxon>
        <taxon>Archaeoglobi</taxon>
        <taxon>Archaeoglobales</taxon>
        <taxon>Archaeoglobaceae</taxon>
        <taxon>Geoglobus</taxon>
    </lineage>
</organism>
<dbReference type="PROSITE" id="PS51918">
    <property type="entry name" value="RADICAL_SAM"/>
    <property type="match status" value="1"/>
</dbReference>
<evidence type="ECO:0000256" key="4">
    <source>
        <dbReference type="ARBA" id="ARBA00023004"/>
    </source>
</evidence>
<dbReference type="Pfam" id="PF04055">
    <property type="entry name" value="Radical_SAM"/>
    <property type="match status" value="1"/>
</dbReference>
<comment type="cofactor">
    <cofactor evidence="6">
        <name>[4Fe-4S] cluster</name>
        <dbReference type="ChEBI" id="CHEBI:49883"/>
    </cofactor>
    <text evidence="6">Binds 1 [4Fe-4S] cluster. The cluster is coordinated with 3 cysteines and an exchangeable S-adenosyl-L-methionine.</text>
</comment>
<proteinExistence type="predicted"/>
<dbReference type="InterPro" id="IPR016431">
    <property type="entry name" value="Pyrv-formate_lyase-activ_prd"/>
</dbReference>
<name>A0A7C3YEU4_9EURY</name>
<evidence type="ECO:0000256" key="5">
    <source>
        <dbReference type="ARBA" id="ARBA00023014"/>
    </source>
</evidence>
<dbReference type="SFLD" id="SFLDG01067">
    <property type="entry name" value="SPASM/twitch_domain_containing"/>
    <property type="match status" value="1"/>
</dbReference>
<feature type="domain" description="Radical SAM core" evidence="7">
    <location>
        <begin position="64"/>
        <end position="275"/>
    </location>
</feature>
<dbReference type="InterPro" id="IPR034457">
    <property type="entry name" value="Organic_radical-activating"/>
</dbReference>
<dbReference type="GO" id="GO:0051539">
    <property type="term" value="F:4 iron, 4 sulfur cluster binding"/>
    <property type="evidence" value="ECO:0007669"/>
    <property type="project" value="UniProtKB-KW"/>
</dbReference>
<dbReference type="InterPro" id="IPR058240">
    <property type="entry name" value="rSAM_sf"/>
</dbReference>
<feature type="binding site" evidence="6">
    <location>
        <position position="85"/>
    </location>
    <ligand>
        <name>[4Fe-4S] cluster</name>
        <dbReference type="ChEBI" id="CHEBI:49883"/>
        <note>4Fe-4S-S-AdoMet</note>
    </ligand>
</feature>
<dbReference type="InterPro" id="IPR007197">
    <property type="entry name" value="rSAM"/>
</dbReference>
<evidence type="ECO:0000256" key="6">
    <source>
        <dbReference type="PIRSR" id="PIRSR004869-50"/>
    </source>
</evidence>
<comment type="caution">
    <text evidence="8">The sequence shown here is derived from an EMBL/GenBank/DDBJ whole genome shotgun (WGS) entry which is preliminary data.</text>
</comment>
<dbReference type="SUPFAM" id="SSF102114">
    <property type="entry name" value="Radical SAM enzymes"/>
    <property type="match status" value="1"/>
</dbReference>
<dbReference type="SFLD" id="SFLDG01101">
    <property type="entry name" value="Uncharacterised_Radical_SAM_Su"/>
    <property type="match status" value="1"/>
</dbReference>
<dbReference type="InterPro" id="IPR013785">
    <property type="entry name" value="Aldolase_TIM"/>
</dbReference>
<evidence type="ECO:0000313" key="9">
    <source>
        <dbReference type="EMBL" id="HHF47647.1"/>
    </source>
</evidence>
<dbReference type="SMART" id="SM00729">
    <property type="entry name" value="Elp3"/>
    <property type="match status" value="1"/>
</dbReference>
<evidence type="ECO:0000256" key="3">
    <source>
        <dbReference type="ARBA" id="ARBA00022723"/>
    </source>
</evidence>
<dbReference type="GO" id="GO:0046872">
    <property type="term" value="F:metal ion binding"/>
    <property type="evidence" value="ECO:0007669"/>
    <property type="project" value="UniProtKB-KW"/>
</dbReference>
<feature type="binding site" evidence="6">
    <location>
        <position position="82"/>
    </location>
    <ligand>
        <name>[4Fe-4S] cluster</name>
        <dbReference type="ChEBI" id="CHEBI:49883"/>
        <note>4Fe-4S-S-AdoMet</note>
    </ligand>
</feature>
<dbReference type="InterPro" id="IPR027596">
    <property type="entry name" value="AmmeMemoSam_rS"/>
</dbReference>
<gene>
    <name evidence="8" type="primary">amrS</name>
    <name evidence="9" type="ORF">ENL48_00040</name>
    <name evidence="8" type="ORF">ENX77_05845</name>
</gene>
<dbReference type="AlphaFoldDB" id="A0A7C3YEU4"/>
<accession>A0A7C3YEU4</accession>
<evidence type="ECO:0000313" key="8">
    <source>
        <dbReference type="EMBL" id="HGE66618.1"/>
    </source>
</evidence>
<dbReference type="InterPro" id="IPR006638">
    <property type="entry name" value="Elp3/MiaA/NifB-like_rSAM"/>
</dbReference>
<keyword evidence="1" id="KW-0004">4Fe-4S</keyword>
<sequence>MEAKAYRQVRGVITCQLCWHFCKIEKEGKCGARYVKNGKLFTRTYGNLSAIESRPMEIKPFFHFLPGRNATTFSTYSCNFNCPWCQNWRLSKVKPPSSYNPIKPEEIVEIAISNGDVATCASFNEPTLLFEFLLDLFPLAKKRGLYNTMVSNGYLTPLALKMLREAGLDAINIDVKGNESVYEKYCGGKAEFVWRTAEKAKKMGIHVEIVCLLITDLNDDEDTVRWIVENHLSRLGSEVPLHFTRYFPAYLFDKPPTPVKRLERAIEIAKREGVEFVYIGNVPFHRYENTYCPNCGELLINRHSYRVLNNWIKDGKCWKCGKDIYGLFD</sequence>